<organism evidence="2 3">
    <name type="scientific">Abyssobacteria bacterium (strain SURF_5)</name>
    <dbReference type="NCBI Taxonomy" id="2093360"/>
    <lineage>
        <taxon>Bacteria</taxon>
        <taxon>Pseudomonadati</taxon>
        <taxon>Candidatus Hydrogenedentota</taxon>
        <taxon>Candidatus Abyssobacteria</taxon>
    </lineage>
</organism>
<feature type="chain" id="PRO_5017392140" description="Cohesin domain-containing protein" evidence="1">
    <location>
        <begin position="26"/>
        <end position="263"/>
    </location>
</feature>
<gene>
    <name evidence="2" type="ORF">C4520_06600</name>
</gene>
<evidence type="ECO:0000313" key="3">
    <source>
        <dbReference type="Proteomes" id="UP000265882"/>
    </source>
</evidence>
<keyword evidence="1" id="KW-0732">Signal</keyword>
<dbReference type="CDD" id="cd08547">
    <property type="entry name" value="Type_II_cohesin"/>
    <property type="match status" value="1"/>
</dbReference>
<proteinExistence type="predicted"/>
<feature type="signal peptide" evidence="1">
    <location>
        <begin position="1"/>
        <end position="25"/>
    </location>
</feature>
<evidence type="ECO:0008006" key="4">
    <source>
        <dbReference type="Google" id="ProtNLM"/>
    </source>
</evidence>
<dbReference type="EMBL" id="QZKU01000047">
    <property type="protein sequence ID" value="RJP23313.1"/>
    <property type="molecule type" value="Genomic_DNA"/>
</dbReference>
<dbReference type="Proteomes" id="UP000265882">
    <property type="component" value="Unassembled WGS sequence"/>
</dbReference>
<sequence length="263" mass="28537">MRYQSFLSLCLLILIIFAQYTGALAQECAISLDSRQAQSSSSVTLCVTIDQAPNVVDAFGLDVIYDTGILTYTGNWLEGDLGAGFQFLDVNELVPGQIRIGGFTTEYPIGQQSAGTISCLEFVVGECGSTTLTLSNLVDDISGWPKCDGQLSCLSHELTNIHLQFPVNQALLSQPPTFTWSADGGTSNVFAVDIGGSPGLPKYWSTYEDLHQIINNSAWTIPAPIWNSIPSGTELFWRVRGVDLDAAPPDIIISDEIWSFSKQ</sequence>
<reference evidence="2 3" key="1">
    <citation type="journal article" date="2017" name="ISME J.">
        <title>Energy and carbon metabolisms in a deep terrestrial subsurface fluid microbial community.</title>
        <authorList>
            <person name="Momper L."/>
            <person name="Jungbluth S.P."/>
            <person name="Lee M.D."/>
            <person name="Amend J.P."/>
        </authorList>
    </citation>
    <scope>NUCLEOTIDE SEQUENCE [LARGE SCALE GENOMIC DNA]</scope>
    <source>
        <strain evidence="2">SURF_5</strain>
    </source>
</reference>
<comment type="caution">
    <text evidence="2">The sequence shown here is derived from an EMBL/GenBank/DDBJ whole genome shotgun (WGS) entry which is preliminary data.</text>
</comment>
<evidence type="ECO:0000313" key="2">
    <source>
        <dbReference type="EMBL" id="RJP23313.1"/>
    </source>
</evidence>
<protein>
    <recommendedName>
        <fullName evidence="4">Cohesin domain-containing protein</fullName>
    </recommendedName>
</protein>
<dbReference type="Gene3D" id="2.60.40.680">
    <property type="match status" value="1"/>
</dbReference>
<name>A0A3A4NRX9_ABYX5</name>
<accession>A0A3A4NRX9</accession>
<dbReference type="AlphaFoldDB" id="A0A3A4NRX9"/>
<evidence type="ECO:0000256" key="1">
    <source>
        <dbReference type="SAM" id="SignalP"/>
    </source>
</evidence>